<dbReference type="Gene3D" id="3.30.300.30">
    <property type="match status" value="1"/>
</dbReference>
<proteinExistence type="inferred from homology"/>
<accession>W9WPQ6</accession>
<dbReference type="PANTHER" id="PTHR43201:SF8">
    <property type="entry name" value="ACYL-COA SYNTHETASE FAMILY MEMBER 3"/>
    <property type="match status" value="1"/>
</dbReference>
<sequence length="590" mass="65069">MEDNLDRTSFLPSHTGPHVFPNSPFFSKLLRHARRGRVAVRDVDLGLEKTYTEILSDALSFRAVIERSLTDQQLKALHRGDEVYIGVLAAGGYEFTVAVLAVLGIGAAVVPIATSAPVAEASYFVTKSRQALLLVSAEVMQHGRDIRQNIRLATGIDIPMLTILPTLPKSSTFSAFDMVLSSNRHLDDNAPGVVIFTSGTTGRPKGAVMRRSYTHETALAIGEGYDVCHTDVLLHVLPVHHTTGLQTSFFVFLVAGACIEFKRGSFDPDWVWKRWLAGGLTVFSAVPTILLRLKWHYEKHIAHLPPADRQRYDDAGNAFRDIMCGSSALQDPVQEFWTALRRNRPILTRYGATEFPGCLKVPANAGDLPKGCVGLPVPGVELKLSEGDEGELLVRSPYMFSKYLFDTEATRKAHDADGFFKTGDILRREGQYYFVVGRASVDIIKSGGYKISAIDVERACLKLPYVSEVAVLGVEDEEFGQRVAAVVAVKSTSDSGKDSNNSDHNGDSNINNERQLLTIDRLRADLRADLTPYKLPTLLRVVQGELPKGGTGKVQKKILGPQMFQPGWRTDTDVQFWDPKRNTYRGGAKL</sequence>
<dbReference type="GO" id="GO:0031956">
    <property type="term" value="F:medium-chain fatty acid-CoA ligase activity"/>
    <property type="evidence" value="ECO:0007669"/>
    <property type="project" value="TreeGrafter"/>
</dbReference>
<dbReference type="PANTHER" id="PTHR43201">
    <property type="entry name" value="ACYL-COA SYNTHETASE"/>
    <property type="match status" value="1"/>
</dbReference>
<dbReference type="GO" id="GO:0006631">
    <property type="term" value="P:fatty acid metabolic process"/>
    <property type="evidence" value="ECO:0007669"/>
    <property type="project" value="TreeGrafter"/>
</dbReference>
<protein>
    <recommendedName>
        <fullName evidence="7">AMP-dependent synthetase/ligase domain-containing protein</fullName>
    </recommendedName>
</protein>
<evidence type="ECO:0000256" key="1">
    <source>
        <dbReference type="ARBA" id="ARBA00006432"/>
    </source>
</evidence>
<dbReference type="Gene3D" id="3.40.50.12780">
    <property type="entry name" value="N-terminal domain of ligase-like"/>
    <property type="match status" value="1"/>
</dbReference>
<feature type="region of interest" description="Disordered" evidence="2">
    <location>
        <begin position="490"/>
        <end position="512"/>
    </location>
</feature>
<evidence type="ECO:0000256" key="2">
    <source>
        <dbReference type="SAM" id="MobiDB-lite"/>
    </source>
</evidence>
<organism evidence="5 6">
    <name type="scientific">Cladophialophora psammophila CBS 110553</name>
    <dbReference type="NCBI Taxonomy" id="1182543"/>
    <lineage>
        <taxon>Eukaryota</taxon>
        <taxon>Fungi</taxon>
        <taxon>Dikarya</taxon>
        <taxon>Ascomycota</taxon>
        <taxon>Pezizomycotina</taxon>
        <taxon>Eurotiomycetes</taxon>
        <taxon>Chaetothyriomycetidae</taxon>
        <taxon>Chaetothyriales</taxon>
        <taxon>Herpotrichiellaceae</taxon>
        <taxon>Cladophialophora</taxon>
    </lineage>
</organism>
<keyword evidence="6" id="KW-1185">Reference proteome</keyword>
<evidence type="ECO:0000259" key="3">
    <source>
        <dbReference type="Pfam" id="PF00501"/>
    </source>
</evidence>
<reference evidence="5 6" key="1">
    <citation type="submission" date="2013-03" db="EMBL/GenBank/DDBJ databases">
        <title>The Genome Sequence of Cladophialophora psammophila CBS 110553.</title>
        <authorList>
            <consortium name="The Broad Institute Genomics Platform"/>
            <person name="Cuomo C."/>
            <person name="de Hoog S."/>
            <person name="Gorbushina A."/>
            <person name="Walker B."/>
            <person name="Young S.K."/>
            <person name="Zeng Q."/>
            <person name="Gargeya S."/>
            <person name="Fitzgerald M."/>
            <person name="Haas B."/>
            <person name="Abouelleil A."/>
            <person name="Allen A.W."/>
            <person name="Alvarado L."/>
            <person name="Arachchi H.M."/>
            <person name="Berlin A.M."/>
            <person name="Chapman S.B."/>
            <person name="Gainer-Dewar J."/>
            <person name="Goldberg J."/>
            <person name="Griggs A."/>
            <person name="Gujja S."/>
            <person name="Hansen M."/>
            <person name="Howarth C."/>
            <person name="Imamovic A."/>
            <person name="Ireland A."/>
            <person name="Larimer J."/>
            <person name="McCowan C."/>
            <person name="Murphy C."/>
            <person name="Pearson M."/>
            <person name="Poon T.W."/>
            <person name="Priest M."/>
            <person name="Roberts A."/>
            <person name="Saif S."/>
            <person name="Shea T."/>
            <person name="Sisk P."/>
            <person name="Sykes S."/>
            <person name="Wortman J."/>
            <person name="Nusbaum C."/>
            <person name="Birren B."/>
        </authorList>
    </citation>
    <scope>NUCLEOTIDE SEQUENCE [LARGE SCALE GENOMIC DNA]</scope>
    <source>
        <strain evidence="5 6">CBS 110553</strain>
    </source>
</reference>
<dbReference type="InterPro" id="IPR025110">
    <property type="entry name" value="AMP-bd_C"/>
</dbReference>
<dbReference type="STRING" id="1182543.W9WPQ6"/>
<evidence type="ECO:0000313" key="6">
    <source>
        <dbReference type="Proteomes" id="UP000019471"/>
    </source>
</evidence>
<dbReference type="EMBL" id="AMGX01000019">
    <property type="protein sequence ID" value="EXJ66661.1"/>
    <property type="molecule type" value="Genomic_DNA"/>
</dbReference>
<feature type="compositionally biased region" description="Basic and acidic residues" evidence="2">
    <location>
        <begin position="495"/>
        <end position="506"/>
    </location>
</feature>
<dbReference type="HOGENOM" id="CLU_000022_59_11_1"/>
<evidence type="ECO:0008006" key="7">
    <source>
        <dbReference type="Google" id="ProtNLM"/>
    </source>
</evidence>
<dbReference type="Pfam" id="PF13193">
    <property type="entry name" value="AMP-binding_C"/>
    <property type="match status" value="1"/>
</dbReference>
<dbReference type="PROSITE" id="PS00455">
    <property type="entry name" value="AMP_BINDING"/>
    <property type="match status" value="1"/>
</dbReference>
<evidence type="ECO:0000259" key="4">
    <source>
        <dbReference type="Pfam" id="PF13193"/>
    </source>
</evidence>
<dbReference type="InterPro" id="IPR000873">
    <property type="entry name" value="AMP-dep_synth/lig_dom"/>
</dbReference>
<dbReference type="RefSeq" id="XP_007749098.1">
    <property type="nucleotide sequence ID" value="XM_007750908.1"/>
</dbReference>
<evidence type="ECO:0000313" key="5">
    <source>
        <dbReference type="EMBL" id="EXJ66661.1"/>
    </source>
</evidence>
<name>W9WPQ6_9EURO</name>
<comment type="similarity">
    <text evidence="1">Belongs to the ATP-dependent AMP-binding enzyme family.</text>
</comment>
<comment type="caution">
    <text evidence="5">The sequence shown here is derived from an EMBL/GenBank/DDBJ whole genome shotgun (WGS) entry which is preliminary data.</text>
</comment>
<feature type="domain" description="AMP-binding enzyme C-terminal" evidence="4">
    <location>
        <begin position="456"/>
        <end position="553"/>
    </location>
</feature>
<dbReference type="InterPro" id="IPR045851">
    <property type="entry name" value="AMP-bd_C_sf"/>
</dbReference>
<dbReference type="InterPro" id="IPR042099">
    <property type="entry name" value="ANL_N_sf"/>
</dbReference>
<dbReference type="eggNOG" id="KOG1176">
    <property type="taxonomic scope" value="Eukaryota"/>
</dbReference>
<dbReference type="OrthoDB" id="6614653at2759"/>
<dbReference type="InterPro" id="IPR020845">
    <property type="entry name" value="AMP-binding_CS"/>
</dbReference>
<feature type="domain" description="AMP-dependent synthetase/ligase" evidence="3">
    <location>
        <begin position="77"/>
        <end position="404"/>
    </location>
</feature>
<dbReference type="Proteomes" id="UP000019471">
    <property type="component" value="Unassembled WGS sequence"/>
</dbReference>
<dbReference type="Pfam" id="PF00501">
    <property type="entry name" value="AMP-binding"/>
    <property type="match status" value="1"/>
</dbReference>
<dbReference type="GeneID" id="19195025"/>
<dbReference type="SUPFAM" id="SSF56801">
    <property type="entry name" value="Acetyl-CoA synthetase-like"/>
    <property type="match status" value="1"/>
</dbReference>
<gene>
    <name evidence="5" type="ORF">A1O5_10332</name>
</gene>
<dbReference type="AlphaFoldDB" id="W9WPQ6"/>